<dbReference type="EMBL" id="NMUH01004982">
    <property type="protein sequence ID" value="MQM11457.1"/>
    <property type="molecule type" value="Genomic_DNA"/>
</dbReference>
<accession>A0A843WTU9</accession>
<evidence type="ECO:0000313" key="2">
    <source>
        <dbReference type="EMBL" id="MQM11457.1"/>
    </source>
</evidence>
<feature type="region of interest" description="Disordered" evidence="1">
    <location>
        <begin position="1"/>
        <end position="44"/>
    </location>
</feature>
<keyword evidence="3" id="KW-1185">Reference proteome</keyword>
<sequence length="196" mass="21228">MNGASPPRQEHPRITGEAKGLGGGRRRKKKGRREGEKGSPASVLNQRAQRCNGLGRRDNNLVTPAYPGTTPKAVKCRRLGKPERGGLPGRVNDVRSCWKLLEGCSGDGVLGDLELLRSAWELGVQIPCAGDLKLLAGVKVRSGGGWKLEHGGAERQLRWRDGVSWRSTVRCCCAAGSRGGQMVCSAMWDDLRGMRM</sequence>
<dbReference type="AlphaFoldDB" id="A0A843WTU9"/>
<comment type="caution">
    <text evidence="2">The sequence shown here is derived from an EMBL/GenBank/DDBJ whole genome shotgun (WGS) entry which is preliminary data.</text>
</comment>
<name>A0A843WTU9_COLES</name>
<reference evidence="2" key="1">
    <citation type="submission" date="2017-07" db="EMBL/GenBank/DDBJ databases">
        <title>Taro Niue Genome Assembly and Annotation.</title>
        <authorList>
            <person name="Atibalentja N."/>
            <person name="Keating K."/>
            <person name="Fields C.J."/>
        </authorList>
    </citation>
    <scope>NUCLEOTIDE SEQUENCE</scope>
    <source>
        <strain evidence="2">Niue_2</strain>
        <tissue evidence="2">Leaf</tissue>
    </source>
</reference>
<dbReference type="Proteomes" id="UP000652761">
    <property type="component" value="Unassembled WGS sequence"/>
</dbReference>
<organism evidence="2 3">
    <name type="scientific">Colocasia esculenta</name>
    <name type="common">Wild taro</name>
    <name type="synonym">Arum esculentum</name>
    <dbReference type="NCBI Taxonomy" id="4460"/>
    <lineage>
        <taxon>Eukaryota</taxon>
        <taxon>Viridiplantae</taxon>
        <taxon>Streptophyta</taxon>
        <taxon>Embryophyta</taxon>
        <taxon>Tracheophyta</taxon>
        <taxon>Spermatophyta</taxon>
        <taxon>Magnoliopsida</taxon>
        <taxon>Liliopsida</taxon>
        <taxon>Araceae</taxon>
        <taxon>Aroideae</taxon>
        <taxon>Colocasieae</taxon>
        <taxon>Colocasia</taxon>
    </lineage>
</organism>
<gene>
    <name evidence="2" type="ORF">Taro_044359</name>
</gene>
<protein>
    <submittedName>
        <fullName evidence="2">Uncharacterized protein</fullName>
    </submittedName>
</protein>
<proteinExistence type="predicted"/>
<evidence type="ECO:0000256" key="1">
    <source>
        <dbReference type="SAM" id="MobiDB-lite"/>
    </source>
</evidence>
<evidence type="ECO:0000313" key="3">
    <source>
        <dbReference type="Proteomes" id="UP000652761"/>
    </source>
</evidence>